<dbReference type="RefSeq" id="WP_145910744.1">
    <property type="nucleotide sequence ID" value="NZ_BAAAMZ010000001.1"/>
</dbReference>
<dbReference type="InterPro" id="IPR016032">
    <property type="entry name" value="Sig_transdc_resp-reg_C-effctor"/>
</dbReference>
<dbReference type="Proteomes" id="UP000317940">
    <property type="component" value="Unassembled WGS sequence"/>
</dbReference>
<dbReference type="SMART" id="SM00421">
    <property type="entry name" value="HTH_LUXR"/>
    <property type="match status" value="1"/>
</dbReference>
<dbReference type="SUPFAM" id="SSF46894">
    <property type="entry name" value="C-terminal effector domain of the bipartite response regulators"/>
    <property type="match status" value="1"/>
</dbReference>
<dbReference type="PRINTS" id="PR00038">
    <property type="entry name" value="HTHLUXR"/>
</dbReference>
<dbReference type="Gene3D" id="1.10.10.10">
    <property type="entry name" value="Winged helix-like DNA-binding domain superfamily/Winged helix DNA-binding domain"/>
    <property type="match status" value="1"/>
</dbReference>
<dbReference type="InterPro" id="IPR000792">
    <property type="entry name" value="Tscrpt_reg_LuxR_C"/>
</dbReference>
<evidence type="ECO:0000256" key="3">
    <source>
        <dbReference type="ARBA" id="ARBA00023163"/>
    </source>
</evidence>
<evidence type="ECO:0000313" key="6">
    <source>
        <dbReference type="Proteomes" id="UP000317940"/>
    </source>
</evidence>
<keyword evidence="6" id="KW-1185">Reference proteome</keyword>
<dbReference type="OrthoDB" id="4865864at2"/>
<dbReference type="InterPro" id="IPR036388">
    <property type="entry name" value="WH-like_DNA-bd_sf"/>
</dbReference>
<accession>A0A561SG14</accession>
<evidence type="ECO:0000256" key="1">
    <source>
        <dbReference type="ARBA" id="ARBA00023015"/>
    </source>
</evidence>
<dbReference type="PANTHER" id="PTHR44688">
    <property type="entry name" value="DNA-BINDING TRANSCRIPTIONAL ACTIVATOR DEVR_DOSR"/>
    <property type="match status" value="1"/>
</dbReference>
<keyword evidence="3" id="KW-0804">Transcription</keyword>
<proteinExistence type="predicted"/>
<dbReference type="CDD" id="cd06170">
    <property type="entry name" value="LuxR_C_like"/>
    <property type="match status" value="1"/>
</dbReference>
<dbReference type="PANTHER" id="PTHR44688:SF16">
    <property type="entry name" value="DNA-BINDING TRANSCRIPTIONAL ACTIVATOR DEVR_DOSR"/>
    <property type="match status" value="1"/>
</dbReference>
<reference evidence="5 6" key="1">
    <citation type="submission" date="2019-06" db="EMBL/GenBank/DDBJ databases">
        <title>Sequencing the genomes of 1000 actinobacteria strains.</title>
        <authorList>
            <person name="Klenk H.-P."/>
        </authorList>
    </citation>
    <scope>NUCLEOTIDE SEQUENCE [LARGE SCALE GENOMIC DNA]</scope>
    <source>
        <strain evidence="5 6">DSM 44826</strain>
    </source>
</reference>
<feature type="domain" description="HTH luxR-type" evidence="4">
    <location>
        <begin position="50"/>
        <end position="115"/>
    </location>
</feature>
<protein>
    <submittedName>
        <fullName evidence="5">Regulatory LuxR family protein</fullName>
    </submittedName>
</protein>
<dbReference type="EMBL" id="VIWT01000005">
    <property type="protein sequence ID" value="TWF73821.1"/>
    <property type="molecule type" value="Genomic_DNA"/>
</dbReference>
<dbReference type="GO" id="GO:0003677">
    <property type="term" value="F:DNA binding"/>
    <property type="evidence" value="ECO:0007669"/>
    <property type="project" value="UniProtKB-KW"/>
</dbReference>
<sequence>MTPNKESSTLVRAPGPTGRNAAAIRDAAFPQWRGAATAGGIGSRDEIERIHSGISALSAREFEVLRLVATGMTNYSIGLELGISERTAREHIARIMLKLRVGSRVEIAVVSTKWDFFTLAGRGQLREPGEAARGERTDRGA</sequence>
<name>A0A561SG14_9ACTN</name>
<organism evidence="5 6">
    <name type="scientific">Kitasatospora viridis</name>
    <dbReference type="NCBI Taxonomy" id="281105"/>
    <lineage>
        <taxon>Bacteria</taxon>
        <taxon>Bacillati</taxon>
        <taxon>Actinomycetota</taxon>
        <taxon>Actinomycetes</taxon>
        <taxon>Kitasatosporales</taxon>
        <taxon>Streptomycetaceae</taxon>
        <taxon>Kitasatospora</taxon>
    </lineage>
</organism>
<keyword evidence="2" id="KW-0238">DNA-binding</keyword>
<evidence type="ECO:0000256" key="2">
    <source>
        <dbReference type="ARBA" id="ARBA00023125"/>
    </source>
</evidence>
<evidence type="ECO:0000313" key="5">
    <source>
        <dbReference type="EMBL" id="TWF73821.1"/>
    </source>
</evidence>
<evidence type="ECO:0000259" key="4">
    <source>
        <dbReference type="PROSITE" id="PS50043"/>
    </source>
</evidence>
<dbReference type="AlphaFoldDB" id="A0A561SG14"/>
<dbReference type="PROSITE" id="PS50043">
    <property type="entry name" value="HTH_LUXR_2"/>
    <property type="match status" value="1"/>
</dbReference>
<dbReference type="GO" id="GO:0006355">
    <property type="term" value="P:regulation of DNA-templated transcription"/>
    <property type="evidence" value="ECO:0007669"/>
    <property type="project" value="InterPro"/>
</dbReference>
<comment type="caution">
    <text evidence="5">The sequence shown here is derived from an EMBL/GenBank/DDBJ whole genome shotgun (WGS) entry which is preliminary data.</text>
</comment>
<dbReference type="Pfam" id="PF00196">
    <property type="entry name" value="GerE"/>
    <property type="match status" value="1"/>
</dbReference>
<gene>
    <name evidence="5" type="ORF">FHX73_15448</name>
</gene>
<keyword evidence="1" id="KW-0805">Transcription regulation</keyword>